<protein>
    <recommendedName>
        <fullName evidence="4">DUF2059 domain-containing protein</fullName>
    </recommendedName>
</protein>
<accession>A0A1C7D7G1</accession>
<dbReference type="Proteomes" id="UP000092698">
    <property type="component" value="Chromosome"/>
</dbReference>
<gene>
    <name evidence="2" type="ORF">A6F65_00933</name>
</gene>
<organism evidence="2 3">
    <name type="scientific">Paraurantiacibacter namhicola</name>
    <dbReference type="NCBI Taxonomy" id="645517"/>
    <lineage>
        <taxon>Bacteria</taxon>
        <taxon>Pseudomonadati</taxon>
        <taxon>Pseudomonadota</taxon>
        <taxon>Alphaproteobacteria</taxon>
        <taxon>Sphingomonadales</taxon>
        <taxon>Erythrobacteraceae</taxon>
        <taxon>Paraurantiacibacter</taxon>
    </lineage>
</organism>
<dbReference type="RefSeq" id="WP_157093054.1">
    <property type="nucleotide sequence ID" value="NZ_CP016545.1"/>
</dbReference>
<dbReference type="STRING" id="645517.A6F65_00933"/>
<keyword evidence="1" id="KW-0732">Signal</keyword>
<name>A0A1C7D7G1_9SPHN</name>
<keyword evidence="3" id="KW-1185">Reference proteome</keyword>
<dbReference type="EMBL" id="CP016545">
    <property type="protein sequence ID" value="ANU07243.1"/>
    <property type="molecule type" value="Genomic_DNA"/>
</dbReference>
<reference evidence="2 3" key="1">
    <citation type="submission" date="2016-07" db="EMBL/GenBank/DDBJ databases">
        <title>Complete genome sequence of Altererythrobacter namhicola JCM 16345T, containing esterase-encoding genes.</title>
        <authorList>
            <person name="Cheng H."/>
            <person name="Wu Y.-H."/>
            <person name="Jian S.-L."/>
            <person name="Huo Y.-Y."/>
            <person name="Wang C.-S."/>
            <person name="Xu X.-W."/>
        </authorList>
    </citation>
    <scope>NUCLEOTIDE SEQUENCE [LARGE SCALE GENOMIC DNA]</scope>
    <source>
        <strain evidence="2 3">JCM 16345</strain>
    </source>
</reference>
<evidence type="ECO:0008006" key="4">
    <source>
        <dbReference type="Google" id="ProtNLM"/>
    </source>
</evidence>
<evidence type="ECO:0000313" key="3">
    <source>
        <dbReference type="Proteomes" id="UP000092698"/>
    </source>
</evidence>
<proteinExistence type="predicted"/>
<evidence type="ECO:0000313" key="2">
    <source>
        <dbReference type="EMBL" id="ANU07243.1"/>
    </source>
</evidence>
<sequence>MTKTSITRCALRLVATPALALALGMPATAAAQESAAAMVNQDEAYAELVDVFQQPELADAIFEGSIKDLRKVWKADPFMAEMEAECPGILDAMIEGSTPLMRKIDQRANREYRNALLGILKANLTPEEAMAATVWFRSEDGQAMLASAARNVTTEASLGEIVATEEGSASREAFARDKEASVQRVMGEMDAPMQRRVAMAFMDSSWGPKLVALRPQMDEARYTIFNAPLSAEEEAEMEAVMTQTIDDHYATCS</sequence>
<feature type="chain" id="PRO_5008884377" description="DUF2059 domain-containing protein" evidence="1">
    <location>
        <begin position="21"/>
        <end position="253"/>
    </location>
</feature>
<dbReference type="OrthoDB" id="17811at361177"/>
<dbReference type="AlphaFoldDB" id="A0A1C7D7G1"/>
<evidence type="ECO:0000256" key="1">
    <source>
        <dbReference type="SAM" id="SignalP"/>
    </source>
</evidence>
<dbReference type="KEGG" id="anh:A6F65_00933"/>
<feature type="signal peptide" evidence="1">
    <location>
        <begin position="1"/>
        <end position="20"/>
    </location>
</feature>